<dbReference type="Gene3D" id="2.40.70.10">
    <property type="entry name" value="Acid Proteases"/>
    <property type="match status" value="1"/>
</dbReference>
<dbReference type="Proteomes" id="UP000260290">
    <property type="component" value="Segment"/>
</dbReference>
<evidence type="ECO:0000259" key="28">
    <source>
        <dbReference type="PROSITE" id="PS50994"/>
    </source>
</evidence>
<evidence type="ECO:0000256" key="23">
    <source>
        <dbReference type="SAM" id="MobiDB-lite"/>
    </source>
</evidence>
<dbReference type="GO" id="GO:0003964">
    <property type="term" value="F:RNA-directed DNA polymerase activity"/>
    <property type="evidence" value="ECO:0007669"/>
    <property type="project" value="UniProtKB-KW"/>
</dbReference>
<dbReference type="GO" id="GO:0004533">
    <property type="term" value="F:exoribonuclease H activity"/>
    <property type="evidence" value="ECO:0007669"/>
    <property type="project" value="UniProtKB-EC"/>
</dbReference>
<dbReference type="GO" id="GO:0003677">
    <property type="term" value="F:DNA binding"/>
    <property type="evidence" value="ECO:0007669"/>
    <property type="project" value="UniProtKB-KW"/>
</dbReference>
<keyword evidence="16" id="KW-1179">Viral genome integration</keyword>
<dbReference type="InterPro" id="IPR012337">
    <property type="entry name" value="RNaseH-like_sf"/>
</dbReference>
<evidence type="ECO:0000259" key="24">
    <source>
        <dbReference type="PROSITE" id="PS50175"/>
    </source>
</evidence>
<dbReference type="PROSITE" id="PS51027">
    <property type="entry name" value="INTEGRASE_DBD"/>
    <property type="match status" value="1"/>
</dbReference>
<dbReference type="GO" id="GO:0075713">
    <property type="term" value="P:establishment of integrated proviral latency"/>
    <property type="evidence" value="ECO:0007669"/>
    <property type="project" value="UniProtKB-KW"/>
</dbReference>
<name>Q03261_SIV</name>
<sequence length="1031" mass="117269">MGGLQEAPSQLPSEERAICSPSGGHRRWAMAHMVSTDEPTSTSEGTELSLEETPHQQGSALAEGEQWEGGDQESLSLSQLSLWRRPMIEVDVEGDLVQMLVDTGADDTIIREEDIQLHQPWSPKIVGGLGGNITVRQYRNIRFTVVKPSGKRKQVEGTLLVGPTPVNILGRNILTKLGVKLVMVQTALEPVKVSLKPDKELPRLKQWPLSVEKLEALKAIVEDMLKAGQLEKASPTNPYNTPVFVIRKKDKKKWRMLIDFRKLNEATQDFFEVQLGIPHPGGLKRQKLTIIDLKDAYYSVPLDKEFRPYTAFTVPSINNASPGERYQFTVLPQGWKGSPTIFQSTINQILQPFRKKYSDLTLIQYMDDLLIGTDRSEKAHQEIVQQIVTALLKVGFKVPKEKWQDQYPMQWLGYTLHPDKWQLQKIELPNIDDEITVNQLQKLIGVLNWASQIYSGIKTKELCKCIRGTKQLTEVLTLTEAAEAELEENRQILKEEQAGSYYDPKKPLEAHITKLGSQQWGYMIKQEQKGPPLITGKTAKTFAAHSNDYQSLAQLLNKIGIQSLWYWGKVPTFHLPVKREEWEKWWTDYWQATWVPEVKFISTPPLVRWYYNLVPEPIPEAVTFYVDGAANRDSKTGNAGYVASDGTQRVQYLEQTTNQQAELEGLLMALQDSKDKVNIVVDSQYSYGILMTCPTNTEHPIVEQIIQEAIKKEAIYVTWVPAHKGIGGNEAVDKLVSKGIRKILFLERIPQAQEDHERYHSNMEYLRQEFHLPRQVAKAIIQQCPKCQNRGEPKHGQVDVDIYNWQMDCTHEEGKVICVAVNTASGYIETKILKRETGDETALFLMQIASRWPIKQIHTDNGPNFVSDKFKAACWWCGIEHTTGIPYNPQSQGIVESKNRYLKEAISQIRDDVTHLQTAVAMATFILNFKRKGGIGGISPGERYINMLYTELQLQQNTTSPKFSNFRVYYRQGKNEWKGPARLLWKGEGAVVVQTEEGDIFAVPRRKAKIITDHGERMDSGSHVENDPKTD</sequence>
<dbReference type="InterPro" id="IPR001037">
    <property type="entry name" value="Integrase_C_retrovir"/>
</dbReference>
<dbReference type="Pfam" id="PF00078">
    <property type="entry name" value="RVT_1"/>
    <property type="match status" value="1"/>
</dbReference>
<keyword evidence="5" id="KW-0540">Nuclease</keyword>
<keyword evidence="7 22" id="KW-0064">Aspartyl protease</keyword>
<feature type="domain" description="Peptidase A2" evidence="24">
    <location>
        <begin position="97"/>
        <end position="173"/>
    </location>
</feature>
<keyword evidence="14" id="KW-0238">DNA-binding</keyword>
<evidence type="ECO:0000256" key="7">
    <source>
        <dbReference type="ARBA" id="ARBA00022750"/>
    </source>
</evidence>
<dbReference type="InterPro" id="IPR001969">
    <property type="entry name" value="Aspartic_peptidase_AS"/>
</dbReference>
<dbReference type="InterPro" id="IPR021109">
    <property type="entry name" value="Peptidase_aspartic_dom_sf"/>
</dbReference>
<feature type="DNA-binding region" description="Integrase-type" evidence="21">
    <location>
        <begin position="966"/>
        <end position="1013"/>
    </location>
</feature>
<evidence type="ECO:0000259" key="29">
    <source>
        <dbReference type="PROSITE" id="PS51027"/>
    </source>
</evidence>
<dbReference type="Pfam" id="PF06817">
    <property type="entry name" value="RVT_thumb"/>
    <property type="match status" value="1"/>
</dbReference>
<evidence type="ECO:0000256" key="9">
    <source>
        <dbReference type="ARBA" id="ARBA00022771"/>
    </source>
</evidence>
<dbReference type="Gene3D" id="3.30.70.270">
    <property type="match status" value="3"/>
</dbReference>
<dbReference type="CDD" id="cd01645">
    <property type="entry name" value="RT_Rtv"/>
    <property type="match status" value="1"/>
</dbReference>
<dbReference type="GO" id="GO:0044826">
    <property type="term" value="P:viral genome integration into host DNA"/>
    <property type="evidence" value="ECO:0007669"/>
    <property type="project" value="UniProtKB-KW"/>
</dbReference>
<dbReference type="PROSITE" id="PS50878">
    <property type="entry name" value="RT_POL"/>
    <property type="match status" value="1"/>
</dbReference>
<dbReference type="CDD" id="cd09276">
    <property type="entry name" value="Rnase_HI_RT_non_LTR"/>
    <property type="match status" value="1"/>
</dbReference>
<keyword evidence="3" id="KW-0808">Transferase</keyword>
<evidence type="ECO:0000256" key="1">
    <source>
        <dbReference type="ARBA" id="ARBA00000379"/>
    </source>
</evidence>
<keyword evidence="4" id="KW-0548">Nucleotidyltransferase</keyword>
<comment type="similarity">
    <text evidence="22">Belongs to the retroviral Pol polyprotein family.</text>
</comment>
<evidence type="ECO:0000256" key="8">
    <source>
        <dbReference type="ARBA" id="ARBA00022759"/>
    </source>
</evidence>
<dbReference type="SUPFAM" id="SSF56672">
    <property type="entry name" value="DNA/RNA polymerases"/>
    <property type="match status" value="1"/>
</dbReference>
<dbReference type="InterPro" id="IPR010659">
    <property type="entry name" value="RVT_connect"/>
</dbReference>
<evidence type="ECO:0000259" key="27">
    <source>
        <dbReference type="PROSITE" id="PS50879"/>
    </source>
</evidence>
<dbReference type="Gene3D" id="1.10.10.200">
    <property type="match status" value="1"/>
</dbReference>
<evidence type="ECO:0000256" key="10">
    <source>
        <dbReference type="ARBA" id="ARBA00022801"/>
    </source>
</evidence>
<dbReference type="InterPro" id="IPR036397">
    <property type="entry name" value="RNaseH_sf"/>
</dbReference>
<dbReference type="InterPro" id="IPR036862">
    <property type="entry name" value="Integrase_C_dom_sf_retrovir"/>
</dbReference>
<dbReference type="Gene3D" id="3.10.10.10">
    <property type="entry name" value="HIV Type 1 Reverse Transcriptase, subunit A, domain 1"/>
    <property type="match status" value="1"/>
</dbReference>
<organism evidence="30">
    <name type="scientific">Simian immunodeficiency virus</name>
    <name type="common">SIV</name>
    <dbReference type="NCBI Taxonomy" id="11723"/>
    <lineage>
        <taxon>Viruses</taxon>
        <taxon>Riboviria</taxon>
        <taxon>Pararnavirae</taxon>
        <taxon>Artverviricota</taxon>
        <taxon>Revtraviricetes</taxon>
        <taxon>Ortervirales</taxon>
        <taxon>Retroviridae</taxon>
        <taxon>Orthoretrovirinae</taxon>
        <taxon>Lentivirus</taxon>
        <taxon>Lentivirus simimdef</taxon>
    </lineage>
</organism>
<evidence type="ECO:0000256" key="20">
    <source>
        <dbReference type="PROSITE-ProRule" id="PRU00450"/>
    </source>
</evidence>
<keyword evidence="8" id="KW-0255">Endonuclease</keyword>
<dbReference type="PANTHER" id="PTHR41694:SF3">
    <property type="entry name" value="RNA-DIRECTED DNA POLYMERASE-RELATED"/>
    <property type="match status" value="1"/>
</dbReference>
<dbReference type="InterPro" id="IPR018061">
    <property type="entry name" value="Retropepsins"/>
</dbReference>
<evidence type="ECO:0000256" key="2">
    <source>
        <dbReference type="ARBA" id="ARBA00022670"/>
    </source>
</evidence>
<evidence type="ECO:0000256" key="22">
    <source>
        <dbReference type="RuleBase" id="RU004064"/>
    </source>
</evidence>
<comment type="catalytic activity">
    <reaction evidence="1">
        <text>3'-end directed exonucleolytic cleavage of viral RNA-DNA hybrid.</text>
        <dbReference type="EC" id="3.1.13.2"/>
    </reaction>
</comment>
<dbReference type="GO" id="GO:0004523">
    <property type="term" value="F:RNA-DNA hybrid ribonuclease activity"/>
    <property type="evidence" value="ECO:0007669"/>
    <property type="project" value="InterPro"/>
</dbReference>
<evidence type="ECO:0000256" key="17">
    <source>
        <dbReference type="ARBA" id="ARBA00023268"/>
    </source>
</evidence>
<dbReference type="PROSITE" id="PS50876">
    <property type="entry name" value="ZF_INTEGRASE"/>
    <property type="match status" value="1"/>
</dbReference>
<evidence type="ECO:0000259" key="26">
    <source>
        <dbReference type="PROSITE" id="PS50878"/>
    </source>
</evidence>
<dbReference type="PROSITE" id="PS50879">
    <property type="entry name" value="RNASE_H_1"/>
    <property type="match status" value="1"/>
</dbReference>
<organismHost>
    <name type="scientific">Cercopithecidae</name>
    <name type="common">Old World monkeys</name>
    <dbReference type="NCBI Taxonomy" id="9527"/>
</organismHost>
<dbReference type="EMBL" id="L06042">
    <property type="protein sequence ID" value="AAA74707.1"/>
    <property type="molecule type" value="Genomic_RNA"/>
</dbReference>
<dbReference type="Pfam" id="PF02022">
    <property type="entry name" value="Integrase_Zn"/>
    <property type="match status" value="1"/>
</dbReference>
<keyword evidence="13" id="KW-0695">RNA-directed DNA polymerase</keyword>
<dbReference type="PROSITE" id="PS50994">
    <property type="entry name" value="INTEGRASE"/>
    <property type="match status" value="1"/>
</dbReference>
<dbReference type="SUPFAM" id="SSF50122">
    <property type="entry name" value="DNA-binding domain of retroviral integrase"/>
    <property type="match status" value="1"/>
</dbReference>
<dbReference type="GO" id="GO:0006508">
    <property type="term" value="P:proteolysis"/>
    <property type="evidence" value="ECO:0007669"/>
    <property type="project" value="UniProtKB-KW"/>
</dbReference>
<evidence type="ECO:0000256" key="15">
    <source>
        <dbReference type="ARBA" id="ARBA00023172"/>
    </source>
</evidence>
<dbReference type="InterPro" id="IPR017856">
    <property type="entry name" value="Integrase-like_N"/>
</dbReference>
<evidence type="ECO:0000259" key="25">
    <source>
        <dbReference type="PROSITE" id="PS50876"/>
    </source>
</evidence>
<dbReference type="PANTHER" id="PTHR41694">
    <property type="entry name" value="ENDOGENOUS RETROVIRUS GROUP K MEMBER POL PROTEIN"/>
    <property type="match status" value="1"/>
</dbReference>
<dbReference type="SUPFAM" id="SSF46919">
    <property type="entry name" value="N-terminal Zn binding domain of HIV integrase"/>
    <property type="match status" value="1"/>
</dbReference>
<dbReference type="InterPro" id="IPR001584">
    <property type="entry name" value="Integrase_cat-core"/>
</dbReference>
<keyword evidence="15" id="KW-0233">DNA recombination</keyword>
<evidence type="ECO:0000256" key="16">
    <source>
        <dbReference type="ARBA" id="ARBA00023195"/>
    </source>
</evidence>
<feature type="region of interest" description="Disordered" evidence="23">
    <location>
        <begin position="1012"/>
        <end position="1031"/>
    </location>
</feature>
<evidence type="ECO:0000256" key="18">
    <source>
        <dbReference type="ARBA" id="ARBA00023296"/>
    </source>
</evidence>
<dbReference type="Pfam" id="PF00665">
    <property type="entry name" value="rve"/>
    <property type="match status" value="1"/>
</dbReference>
<dbReference type="Gene3D" id="3.30.420.10">
    <property type="entry name" value="Ribonuclease H-like superfamily/Ribonuclease H"/>
    <property type="match status" value="2"/>
</dbReference>
<keyword evidence="18" id="KW-1160">Virus entry into host cell</keyword>
<protein>
    <submittedName>
        <fullName evidence="30">Pol protein</fullName>
    </submittedName>
</protein>
<dbReference type="InterPro" id="IPR001995">
    <property type="entry name" value="Peptidase_A2_cat"/>
</dbReference>
<feature type="domain" description="RNase H type-1" evidence="27">
    <location>
        <begin position="618"/>
        <end position="741"/>
    </location>
</feature>
<evidence type="ECO:0000256" key="21">
    <source>
        <dbReference type="PROSITE-ProRule" id="PRU00506"/>
    </source>
</evidence>
<dbReference type="Pfam" id="PF00552">
    <property type="entry name" value="IN_DBD_C"/>
    <property type="match status" value="1"/>
</dbReference>
<dbReference type="GO" id="GO:0004190">
    <property type="term" value="F:aspartic-type endopeptidase activity"/>
    <property type="evidence" value="ECO:0007669"/>
    <property type="project" value="UniProtKB-KW"/>
</dbReference>
<feature type="domain" description="Reverse transcriptase" evidence="26">
    <location>
        <begin position="227"/>
        <end position="416"/>
    </location>
</feature>
<evidence type="ECO:0000256" key="4">
    <source>
        <dbReference type="ARBA" id="ARBA00022695"/>
    </source>
</evidence>
<evidence type="ECO:0000256" key="13">
    <source>
        <dbReference type="ARBA" id="ARBA00022918"/>
    </source>
</evidence>
<feature type="domain" description="Integrase-type" evidence="29">
    <location>
        <begin position="966"/>
        <end position="1013"/>
    </location>
</feature>
<dbReference type="SUPFAM" id="SSF50630">
    <property type="entry name" value="Acid proteases"/>
    <property type="match status" value="1"/>
</dbReference>
<dbReference type="GO" id="GO:0006310">
    <property type="term" value="P:DNA recombination"/>
    <property type="evidence" value="ECO:0007669"/>
    <property type="project" value="UniProtKB-KW"/>
</dbReference>
<evidence type="ECO:0000256" key="19">
    <source>
        <dbReference type="ARBA" id="ARBA00023415"/>
    </source>
</evidence>
<keyword evidence="17" id="KW-0511">Multifunctional enzyme</keyword>
<dbReference type="Pfam" id="PF00077">
    <property type="entry name" value="RVP"/>
    <property type="match status" value="1"/>
</dbReference>
<dbReference type="GO" id="GO:0015074">
    <property type="term" value="P:DNA integration"/>
    <property type="evidence" value="ECO:0007669"/>
    <property type="project" value="UniProtKB-KW"/>
</dbReference>
<dbReference type="SUPFAM" id="SSF53098">
    <property type="entry name" value="Ribonuclease H-like"/>
    <property type="match status" value="2"/>
</dbReference>
<dbReference type="InterPro" id="IPR043128">
    <property type="entry name" value="Rev_trsase/Diguanyl_cyclase"/>
</dbReference>
<keyword evidence="11" id="KW-0862">Zinc</keyword>
<dbReference type="Pfam" id="PF06815">
    <property type="entry name" value="RVT_connect"/>
    <property type="match status" value="1"/>
</dbReference>
<evidence type="ECO:0000256" key="14">
    <source>
        <dbReference type="ARBA" id="ARBA00023125"/>
    </source>
</evidence>
<accession>Q03261</accession>
<dbReference type="InterPro" id="IPR003308">
    <property type="entry name" value="Integrase_Zn-bd_dom_N"/>
</dbReference>
<comment type="catalytic activity">
    <reaction evidence="19">
        <text>Endohydrolysis of RNA in RNA/DNA hybrids. Three different cleavage modes: 1. sequence-specific internal cleavage of RNA. Human immunodeficiency virus type 1 and Moloney murine leukemia virus enzymes prefer to cleave the RNA strand one nucleotide away from the RNA-DNA junction. 2. RNA 5'-end directed cleavage 13-19 nucleotides from the RNA end. 3. DNA 3'-end directed cleavage 15-20 nucleotides away from the primer terminus.</text>
        <dbReference type="EC" id="3.1.26.13"/>
    </reaction>
</comment>
<evidence type="ECO:0000256" key="12">
    <source>
        <dbReference type="ARBA" id="ARBA00022908"/>
    </source>
</evidence>
<dbReference type="GO" id="GO:0046718">
    <property type="term" value="P:symbiont entry into host cell"/>
    <property type="evidence" value="ECO:0007669"/>
    <property type="project" value="UniProtKB-KW"/>
</dbReference>
<proteinExistence type="inferred from homology"/>
<dbReference type="InterPro" id="IPR010661">
    <property type="entry name" value="RVT_thumb"/>
</dbReference>
<feature type="domain" description="Integrase catalytic" evidence="28">
    <location>
        <begin position="789"/>
        <end position="948"/>
    </location>
</feature>
<reference evidence="30" key="1">
    <citation type="journal article" date="1993" name="J. Virol.">
        <title>A distinct African lentivirus from Sykes' monkeys.</title>
        <authorList>
            <person name="Hirsch V.M."/>
            <person name="Dapolito G.A."/>
            <person name="Goldstein S."/>
            <person name="McClure H."/>
            <person name="Emau P."/>
            <person name="Fultz P.N."/>
            <person name="Isahakia M."/>
            <person name="Lenroot R."/>
            <person name="Myers G."/>
            <person name="Johnson P.R."/>
        </authorList>
    </citation>
    <scope>NUCLEOTIDE SEQUENCE [LARGE SCALE GENOMIC DNA]</scope>
    <source>
        <strain evidence="30">Syk173/1.2</strain>
    </source>
</reference>
<evidence type="ECO:0000256" key="6">
    <source>
        <dbReference type="ARBA" id="ARBA00022723"/>
    </source>
</evidence>
<dbReference type="PROSITE" id="PS50175">
    <property type="entry name" value="ASP_PROT_RETROV"/>
    <property type="match status" value="1"/>
</dbReference>
<keyword evidence="9 20" id="KW-0863">Zinc-finger</keyword>
<keyword evidence="6" id="KW-0479">Metal-binding</keyword>
<evidence type="ECO:0000256" key="11">
    <source>
        <dbReference type="ARBA" id="ARBA00022833"/>
    </source>
</evidence>
<organismHost>
    <name type="scientific">Pan troglodytes</name>
    <name type="common">Chimpanzee</name>
    <dbReference type="NCBI Taxonomy" id="9598"/>
</organismHost>
<dbReference type="GO" id="GO:0008270">
    <property type="term" value="F:zinc ion binding"/>
    <property type="evidence" value="ECO:0007669"/>
    <property type="project" value="UniProtKB-KW"/>
</dbReference>
<dbReference type="GO" id="GO:0035613">
    <property type="term" value="F:RNA stem-loop binding"/>
    <property type="evidence" value="ECO:0007669"/>
    <property type="project" value="TreeGrafter"/>
</dbReference>
<dbReference type="InterPro" id="IPR002156">
    <property type="entry name" value="RNaseH_domain"/>
</dbReference>
<evidence type="ECO:0000256" key="5">
    <source>
        <dbReference type="ARBA" id="ARBA00022722"/>
    </source>
</evidence>
<gene>
    <name evidence="30" type="primary">pol</name>
</gene>
<dbReference type="PROSITE" id="PS00141">
    <property type="entry name" value="ASP_PROTEASE"/>
    <property type="match status" value="1"/>
</dbReference>
<dbReference type="InterPro" id="IPR000477">
    <property type="entry name" value="RT_dom"/>
</dbReference>
<dbReference type="Gene3D" id="2.30.30.10">
    <property type="entry name" value="Integrase, C-terminal domain superfamily, retroviral"/>
    <property type="match status" value="1"/>
</dbReference>
<evidence type="ECO:0000256" key="3">
    <source>
        <dbReference type="ARBA" id="ARBA00022679"/>
    </source>
</evidence>
<feature type="compositionally biased region" description="Low complexity" evidence="23">
    <location>
        <begin position="38"/>
        <end position="48"/>
    </location>
</feature>
<feature type="region of interest" description="Disordered" evidence="23">
    <location>
        <begin position="1"/>
        <end position="71"/>
    </location>
</feature>
<feature type="domain" description="Integrase-type" evidence="25">
    <location>
        <begin position="747"/>
        <end position="788"/>
    </location>
</feature>
<evidence type="ECO:0000313" key="30">
    <source>
        <dbReference type="EMBL" id="AAA74707.1"/>
    </source>
</evidence>
<keyword evidence="12" id="KW-0229">DNA integration</keyword>
<keyword evidence="2 22" id="KW-0645">Protease</keyword>
<dbReference type="Pfam" id="PF00075">
    <property type="entry name" value="RNase_H"/>
    <property type="match status" value="1"/>
</dbReference>
<dbReference type="InterPro" id="IPR043502">
    <property type="entry name" value="DNA/RNA_pol_sf"/>
</dbReference>
<keyword evidence="10 22" id="KW-0378">Hydrolase</keyword>